<dbReference type="Gene3D" id="3.50.50.60">
    <property type="entry name" value="FAD/NAD(P)-binding domain"/>
    <property type="match status" value="2"/>
</dbReference>
<evidence type="ECO:0000259" key="6">
    <source>
        <dbReference type="Pfam" id="PF00732"/>
    </source>
</evidence>
<dbReference type="InterPro" id="IPR036188">
    <property type="entry name" value="FAD/NAD-bd_sf"/>
</dbReference>
<evidence type="ECO:0000313" key="9">
    <source>
        <dbReference type="Proteomes" id="UP001385951"/>
    </source>
</evidence>
<protein>
    <submittedName>
        <fullName evidence="8">Uncharacterized protein</fullName>
    </submittedName>
</protein>
<accession>A0AAW0GDJ8</accession>
<keyword evidence="3" id="KW-0285">Flavoprotein</keyword>
<reference evidence="8 9" key="1">
    <citation type="submission" date="2022-09" db="EMBL/GenBank/DDBJ databases">
        <authorList>
            <person name="Palmer J.M."/>
        </authorList>
    </citation>
    <scope>NUCLEOTIDE SEQUENCE [LARGE SCALE GENOMIC DNA]</scope>
    <source>
        <strain evidence="8 9">DSM 7382</strain>
    </source>
</reference>
<feature type="domain" description="Glucose-methanol-choline oxidoreductase C-terminal" evidence="7">
    <location>
        <begin position="497"/>
        <end position="552"/>
    </location>
</feature>
<comment type="caution">
    <text evidence="8">The sequence shown here is derived from an EMBL/GenBank/DDBJ whole genome shotgun (WGS) entry which is preliminary data.</text>
</comment>
<evidence type="ECO:0000256" key="1">
    <source>
        <dbReference type="ARBA" id="ARBA00001974"/>
    </source>
</evidence>
<keyword evidence="4" id="KW-0274">FAD</keyword>
<dbReference type="Pfam" id="PF05199">
    <property type="entry name" value="GMC_oxred_C"/>
    <property type="match status" value="1"/>
</dbReference>
<evidence type="ECO:0000313" key="8">
    <source>
        <dbReference type="EMBL" id="KAK7689434.1"/>
    </source>
</evidence>
<dbReference type="InterPro" id="IPR051473">
    <property type="entry name" value="P2Ox-like"/>
</dbReference>
<keyword evidence="9" id="KW-1185">Reference proteome</keyword>
<dbReference type="SUPFAM" id="SSF51905">
    <property type="entry name" value="FAD/NAD(P)-binding domain"/>
    <property type="match status" value="1"/>
</dbReference>
<dbReference type="PANTHER" id="PTHR42784:SF1">
    <property type="entry name" value="PYRANOSE 2-OXIDASE"/>
    <property type="match status" value="1"/>
</dbReference>
<dbReference type="AlphaFoldDB" id="A0AAW0GDJ8"/>
<feature type="domain" description="Glucose-methanol-choline oxidoreductase N-terminal" evidence="6">
    <location>
        <begin position="216"/>
        <end position="312"/>
    </location>
</feature>
<evidence type="ECO:0000256" key="5">
    <source>
        <dbReference type="ARBA" id="ARBA00023002"/>
    </source>
</evidence>
<dbReference type="GO" id="GO:0050660">
    <property type="term" value="F:flavin adenine dinucleotide binding"/>
    <property type="evidence" value="ECO:0007669"/>
    <property type="project" value="InterPro"/>
</dbReference>
<evidence type="ECO:0000256" key="4">
    <source>
        <dbReference type="ARBA" id="ARBA00022827"/>
    </source>
</evidence>
<gene>
    <name evidence="8" type="ORF">QCA50_007226</name>
</gene>
<evidence type="ECO:0000256" key="3">
    <source>
        <dbReference type="ARBA" id="ARBA00022630"/>
    </source>
</evidence>
<evidence type="ECO:0000259" key="7">
    <source>
        <dbReference type="Pfam" id="PF05199"/>
    </source>
</evidence>
<dbReference type="Pfam" id="PF13450">
    <property type="entry name" value="NAD_binding_8"/>
    <property type="match status" value="1"/>
</dbReference>
<keyword evidence="5" id="KW-0560">Oxidoreductase</keyword>
<proteinExistence type="inferred from homology"/>
<comment type="cofactor">
    <cofactor evidence="1">
        <name>FAD</name>
        <dbReference type="ChEBI" id="CHEBI:57692"/>
    </cofactor>
</comment>
<dbReference type="PANTHER" id="PTHR42784">
    <property type="entry name" value="PYRANOSE 2-OXIDASE"/>
    <property type="match status" value="1"/>
</dbReference>
<dbReference type="InterPro" id="IPR007867">
    <property type="entry name" value="GMC_OxRtase_C"/>
</dbReference>
<evidence type="ECO:0000256" key="2">
    <source>
        <dbReference type="ARBA" id="ARBA00010790"/>
    </source>
</evidence>
<organism evidence="8 9">
    <name type="scientific">Cerrena zonata</name>
    <dbReference type="NCBI Taxonomy" id="2478898"/>
    <lineage>
        <taxon>Eukaryota</taxon>
        <taxon>Fungi</taxon>
        <taxon>Dikarya</taxon>
        <taxon>Basidiomycota</taxon>
        <taxon>Agaricomycotina</taxon>
        <taxon>Agaricomycetes</taxon>
        <taxon>Polyporales</taxon>
        <taxon>Cerrenaceae</taxon>
        <taxon>Cerrena</taxon>
    </lineage>
</organism>
<dbReference type="Pfam" id="PF00732">
    <property type="entry name" value="GMC_oxred_N"/>
    <property type="match status" value="1"/>
</dbReference>
<dbReference type="Proteomes" id="UP001385951">
    <property type="component" value="Unassembled WGS sequence"/>
</dbReference>
<dbReference type="EMBL" id="JASBNA010000008">
    <property type="protein sequence ID" value="KAK7689434.1"/>
    <property type="molecule type" value="Genomic_DNA"/>
</dbReference>
<dbReference type="InterPro" id="IPR000172">
    <property type="entry name" value="GMC_OxRdtase_N"/>
</dbReference>
<dbReference type="GO" id="GO:0016614">
    <property type="term" value="F:oxidoreductase activity, acting on CH-OH group of donors"/>
    <property type="evidence" value="ECO:0007669"/>
    <property type="project" value="InterPro"/>
</dbReference>
<name>A0AAW0GDJ8_9APHY</name>
<comment type="similarity">
    <text evidence="2">Belongs to the GMC oxidoreductase family.</text>
</comment>
<sequence>MDPFIATDAELVRLQASMGAYDYIIVGGGFAGALLAEELVKKQKKVLLIEKGVPTFSTHICNTARPSFARGEDDSPEGNETIYNKLKSWVQLADGSDQDYGGGPLICLGGRSLVWGLWIPRSSPEVLSAKFPPQVANEIQATYYQKAFNIVTNGSQQNDIYPRGSPGFNATSVATTLSEVTAAVQDWIAPGHKLDLGPLATELVSSSPYQFPQGAFSTIEAILNRIYARDPYLTVLMGADVLSLELSKPNENNKQAKTLTFRMMSDQSVYTIPTDNSKVILSAGTIPTAQIALRSGLRAHNPLVGKGLIDHAIYAVRFAREAAHSSKDPVLLQTYVDLFKNIPGVGPTRALLTVTVNNNFFLAGKTTVPISQYMTRDGGTIAPTQGKAAMAAPANDFDTIAVLIEFGADLDDYNEVVNIPAPHPVIRMKRHQTHASEEEQIEMQNLATRVRNTVIKDVLESNTSTSVGVTPTPGNTLPQVPDANTPSPRLTLLPSGIFAHEVGTMRMPKADGTGGVVDQNLLVHGFNNLYACDSSVLPYSVEANPALTLSAVTMRFADHLTGIDTSATTTTTTAATTTTTTAATTTTPRV</sequence>